<dbReference type="RefSeq" id="WP_394489112.1">
    <property type="nucleotide sequence ID" value="NZ_JBIGIA010000011.1"/>
</dbReference>
<feature type="region of interest" description="Disordered" evidence="1">
    <location>
        <begin position="226"/>
        <end position="249"/>
    </location>
</feature>
<evidence type="ECO:0000313" key="5">
    <source>
        <dbReference type="Proteomes" id="UP001606305"/>
    </source>
</evidence>
<evidence type="ECO:0000256" key="1">
    <source>
        <dbReference type="SAM" id="MobiDB-lite"/>
    </source>
</evidence>
<keyword evidence="5" id="KW-1185">Reference proteome</keyword>
<protein>
    <submittedName>
        <fullName evidence="4">Head GIN domain-containing protein</fullName>
    </submittedName>
</protein>
<feature type="domain" description="Putative auto-transporter adhesin head GIN" evidence="3">
    <location>
        <begin position="48"/>
        <end position="233"/>
    </location>
</feature>
<gene>
    <name evidence="4" type="ORF">ACG00X_15580</name>
</gene>
<evidence type="ECO:0000259" key="3">
    <source>
        <dbReference type="Pfam" id="PF10988"/>
    </source>
</evidence>
<dbReference type="PANTHER" id="PTHR39200">
    <property type="entry name" value="HYPOTHETICAL EXPORTED PROTEIN"/>
    <property type="match status" value="1"/>
</dbReference>
<feature type="signal peptide" evidence="2">
    <location>
        <begin position="1"/>
        <end position="23"/>
    </location>
</feature>
<dbReference type="InterPro" id="IPR021255">
    <property type="entry name" value="DUF2807"/>
</dbReference>
<dbReference type="Gene3D" id="2.160.20.120">
    <property type="match status" value="1"/>
</dbReference>
<dbReference type="EMBL" id="JBIGIA010000011">
    <property type="protein sequence ID" value="MFG6458260.1"/>
    <property type="molecule type" value="Genomic_DNA"/>
</dbReference>
<reference evidence="4 5" key="1">
    <citation type="submission" date="2024-09" db="EMBL/GenBank/DDBJ databases">
        <title>Novel species of the genus Pelomonas and Roseateles isolated from streams.</title>
        <authorList>
            <person name="Lu H."/>
        </authorList>
    </citation>
    <scope>NUCLEOTIDE SEQUENCE [LARGE SCALE GENOMIC DNA]</scope>
    <source>
        <strain evidence="4 5">BYS96W</strain>
    </source>
</reference>
<keyword evidence="2" id="KW-0732">Signal</keyword>
<comment type="caution">
    <text evidence="4">The sequence shown here is derived from an EMBL/GenBank/DDBJ whole genome shotgun (WGS) entry which is preliminary data.</text>
</comment>
<evidence type="ECO:0000256" key="2">
    <source>
        <dbReference type="SAM" id="SignalP"/>
    </source>
</evidence>
<dbReference type="PANTHER" id="PTHR39200:SF1">
    <property type="entry name" value="AUTO-TRANSPORTER ADHESIN HEAD GIN DOMAIN-CONTAINING PROTEIN-RELATED"/>
    <property type="match status" value="1"/>
</dbReference>
<dbReference type="Pfam" id="PF10988">
    <property type="entry name" value="DUF2807"/>
    <property type="match status" value="1"/>
</dbReference>
<dbReference type="Proteomes" id="UP001606305">
    <property type="component" value="Unassembled WGS sequence"/>
</dbReference>
<organism evidence="4 5">
    <name type="scientific">Pelomonas nitida</name>
    <dbReference type="NCBI Taxonomy" id="3299027"/>
    <lineage>
        <taxon>Bacteria</taxon>
        <taxon>Pseudomonadati</taxon>
        <taxon>Pseudomonadota</taxon>
        <taxon>Betaproteobacteria</taxon>
        <taxon>Burkholderiales</taxon>
        <taxon>Sphaerotilaceae</taxon>
        <taxon>Roseateles</taxon>
    </lineage>
</organism>
<accession>A0ABW7G8H2</accession>
<sequence>MYPTRRLVALGLVAASLCGAAQAWSWGSAERVTGNGDVTTEARDLGGFDAVALSDSFDVVIRQGSGHKVEVKADRNLLPYIETRVVDGGKGRTLQIGTRRDTSLSMAGTPTIAIELPALRGVSVAGSGKVKVEAVKSAGVDADVAGSGDIRFAQLDVERLTMRVSGSGDIVAAGRCGDAQVSIAGSGDVRAGDLVAQEVKVNIAGSGDALVNAAKRLKVSIAGSGDVKYSGSPEISSSVVGSGKVRRVN</sequence>
<name>A0ABW7G8H2_9BURK</name>
<proteinExistence type="predicted"/>
<feature type="chain" id="PRO_5047345686" evidence="2">
    <location>
        <begin position="24"/>
        <end position="249"/>
    </location>
</feature>
<evidence type="ECO:0000313" key="4">
    <source>
        <dbReference type="EMBL" id="MFG6458260.1"/>
    </source>
</evidence>